<dbReference type="GO" id="GO:0016020">
    <property type="term" value="C:membrane"/>
    <property type="evidence" value="ECO:0007669"/>
    <property type="project" value="UniProtKB-SubCell"/>
</dbReference>
<dbReference type="SUPFAM" id="SSF48264">
    <property type="entry name" value="Cytochrome P450"/>
    <property type="match status" value="1"/>
</dbReference>
<accession>A0A9Q1KFF4</accession>
<comment type="subcellular location">
    <subcellularLocation>
        <location evidence="1">Membrane</location>
        <topology evidence="1">Single-pass membrane protein</topology>
    </subcellularLocation>
</comment>
<keyword evidence="4" id="KW-1133">Transmembrane helix</keyword>
<comment type="caution">
    <text evidence="8">The sequence shown here is derived from an EMBL/GenBank/DDBJ whole genome shotgun (WGS) entry which is preliminary data.</text>
</comment>
<dbReference type="Proteomes" id="UP001153076">
    <property type="component" value="Unassembled WGS sequence"/>
</dbReference>
<dbReference type="Gene3D" id="1.10.630.10">
    <property type="entry name" value="Cytochrome P450"/>
    <property type="match status" value="1"/>
</dbReference>
<dbReference type="GO" id="GO:0010268">
    <property type="term" value="P:brassinosteroid homeostasis"/>
    <property type="evidence" value="ECO:0007669"/>
    <property type="project" value="TreeGrafter"/>
</dbReference>
<proteinExistence type="inferred from homology"/>
<dbReference type="PRINTS" id="PR00385">
    <property type="entry name" value="P450"/>
</dbReference>
<comment type="cofactor">
    <cofactor evidence="6">
        <name>heme</name>
        <dbReference type="ChEBI" id="CHEBI:30413"/>
    </cofactor>
</comment>
<keyword evidence="9" id="KW-1185">Reference proteome</keyword>
<name>A0A9Q1KFF4_9CARY</name>
<dbReference type="PANTHER" id="PTHR24286">
    <property type="entry name" value="CYTOCHROME P450 26"/>
    <property type="match status" value="1"/>
</dbReference>
<comment type="similarity">
    <text evidence="7">Belongs to the cytochrome P450 family.</text>
</comment>
<evidence type="ECO:0000256" key="4">
    <source>
        <dbReference type="ARBA" id="ARBA00022989"/>
    </source>
</evidence>
<evidence type="ECO:0000256" key="1">
    <source>
        <dbReference type="ARBA" id="ARBA00004167"/>
    </source>
</evidence>
<dbReference type="Pfam" id="PF00067">
    <property type="entry name" value="p450"/>
    <property type="match status" value="1"/>
</dbReference>
<keyword evidence="7" id="KW-0560">Oxidoreductase</keyword>
<dbReference type="GO" id="GO:0016132">
    <property type="term" value="P:brassinosteroid biosynthetic process"/>
    <property type="evidence" value="ECO:0007669"/>
    <property type="project" value="TreeGrafter"/>
</dbReference>
<dbReference type="GO" id="GO:0004497">
    <property type="term" value="F:monooxygenase activity"/>
    <property type="evidence" value="ECO:0007669"/>
    <property type="project" value="UniProtKB-KW"/>
</dbReference>
<keyword evidence="2" id="KW-0812">Transmembrane</keyword>
<dbReference type="PROSITE" id="PS00086">
    <property type="entry name" value="CYTOCHROME_P450"/>
    <property type="match status" value="1"/>
</dbReference>
<dbReference type="OrthoDB" id="2789670at2759"/>
<organism evidence="8 9">
    <name type="scientific">Carnegiea gigantea</name>
    <dbReference type="NCBI Taxonomy" id="171969"/>
    <lineage>
        <taxon>Eukaryota</taxon>
        <taxon>Viridiplantae</taxon>
        <taxon>Streptophyta</taxon>
        <taxon>Embryophyta</taxon>
        <taxon>Tracheophyta</taxon>
        <taxon>Spermatophyta</taxon>
        <taxon>Magnoliopsida</taxon>
        <taxon>eudicotyledons</taxon>
        <taxon>Gunneridae</taxon>
        <taxon>Pentapetalae</taxon>
        <taxon>Caryophyllales</taxon>
        <taxon>Cactineae</taxon>
        <taxon>Cactaceae</taxon>
        <taxon>Cactoideae</taxon>
        <taxon>Echinocereeae</taxon>
        <taxon>Carnegiea</taxon>
    </lineage>
</organism>
<keyword evidence="6 7" id="KW-0349">Heme</keyword>
<keyword evidence="5 6" id="KW-0408">Iron</keyword>
<gene>
    <name evidence="8" type="ORF">Cgig2_026492</name>
</gene>
<dbReference type="AlphaFoldDB" id="A0A9Q1KFF4"/>
<keyword evidence="4" id="KW-0472">Membrane</keyword>
<evidence type="ECO:0000313" key="8">
    <source>
        <dbReference type="EMBL" id="KAJ8442550.1"/>
    </source>
</evidence>
<protein>
    <recommendedName>
        <fullName evidence="10">Cytochrome P450</fullName>
    </recommendedName>
</protein>
<keyword evidence="7" id="KW-0503">Monooxygenase</keyword>
<evidence type="ECO:0000256" key="3">
    <source>
        <dbReference type="ARBA" id="ARBA00022723"/>
    </source>
</evidence>
<evidence type="ECO:0000256" key="5">
    <source>
        <dbReference type="ARBA" id="ARBA00023004"/>
    </source>
</evidence>
<sequence>MVKYLDENPDVLDALKDELQLLEKKLRNKSLLTLEDLNEMTYAAKVVKESLRVASVVPWFPRVALHDCKIQGYTIKKGWNTNVDARSIHLDPTLYVDPYKFNPSRFDDEPKPYSFLAFGAGGRTCLGMNLARTMMLVFLYRLITTYKWKVTDPDSSVEKWSLFSKLKSGCPVQVTPI</sequence>
<feature type="binding site" description="axial binding residue" evidence="6">
    <location>
        <position position="125"/>
    </location>
    <ligand>
        <name>heme</name>
        <dbReference type="ChEBI" id="CHEBI:30413"/>
    </ligand>
    <ligandPart>
        <name>Fe</name>
        <dbReference type="ChEBI" id="CHEBI:18248"/>
    </ligandPart>
</feature>
<dbReference type="GO" id="GO:0005506">
    <property type="term" value="F:iron ion binding"/>
    <property type="evidence" value="ECO:0007669"/>
    <property type="project" value="InterPro"/>
</dbReference>
<evidence type="ECO:0000256" key="2">
    <source>
        <dbReference type="ARBA" id="ARBA00022692"/>
    </source>
</evidence>
<evidence type="ECO:0008006" key="10">
    <source>
        <dbReference type="Google" id="ProtNLM"/>
    </source>
</evidence>
<dbReference type="PRINTS" id="PR00463">
    <property type="entry name" value="EP450I"/>
</dbReference>
<dbReference type="InterPro" id="IPR036396">
    <property type="entry name" value="Cyt_P450_sf"/>
</dbReference>
<dbReference type="InterPro" id="IPR001128">
    <property type="entry name" value="Cyt_P450"/>
</dbReference>
<dbReference type="GO" id="GO:0020037">
    <property type="term" value="F:heme binding"/>
    <property type="evidence" value="ECO:0007669"/>
    <property type="project" value="InterPro"/>
</dbReference>
<dbReference type="GO" id="GO:0016705">
    <property type="term" value="F:oxidoreductase activity, acting on paired donors, with incorporation or reduction of molecular oxygen"/>
    <property type="evidence" value="ECO:0007669"/>
    <property type="project" value="InterPro"/>
</dbReference>
<evidence type="ECO:0000256" key="6">
    <source>
        <dbReference type="PIRSR" id="PIRSR602401-1"/>
    </source>
</evidence>
<reference evidence="8" key="1">
    <citation type="submission" date="2022-04" db="EMBL/GenBank/DDBJ databases">
        <title>Carnegiea gigantea Genome sequencing and assembly v2.</title>
        <authorList>
            <person name="Copetti D."/>
            <person name="Sanderson M.J."/>
            <person name="Burquez A."/>
            <person name="Wojciechowski M.F."/>
        </authorList>
    </citation>
    <scope>NUCLEOTIDE SEQUENCE</scope>
    <source>
        <strain evidence="8">SGP5-SGP5p</strain>
        <tissue evidence="8">Aerial part</tissue>
    </source>
</reference>
<evidence type="ECO:0000313" key="9">
    <source>
        <dbReference type="Proteomes" id="UP001153076"/>
    </source>
</evidence>
<dbReference type="EMBL" id="JAKOGI010000139">
    <property type="protein sequence ID" value="KAJ8442550.1"/>
    <property type="molecule type" value="Genomic_DNA"/>
</dbReference>
<keyword evidence="3 6" id="KW-0479">Metal-binding</keyword>
<evidence type="ECO:0000256" key="7">
    <source>
        <dbReference type="RuleBase" id="RU000461"/>
    </source>
</evidence>
<dbReference type="InterPro" id="IPR017972">
    <property type="entry name" value="Cyt_P450_CS"/>
</dbReference>
<dbReference type="PANTHER" id="PTHR24286:SF189">
    <property type="entry name" value="CYTOCHROME P450, FAMILY 722, SUBFAMILY A, POLYPEPTIDE 1"/>
    <property type="match status" value="1"/>
</dbReference>
<dbReference type="InterPro" id="IPR002401">
    <property type="entry name" value="Cyt_P450_E_grp-I"/>
</dbReference>
<dbReference type="GO" id="GO:0016125">
    <property type="term" value="P:sterol metabolic process"/>
    <property type="evidence" value="ECO:0007669"/>
    <property type="project" value="TreeGrafter"/>
</dbReference>